<comment type="caution">
    <text evidence="1">The sequence shown here is derived from an EMBL/GenBank/DDBJ whole genome shotgun (WGS) entry which is preliminary data.</text>
</comment>
<reference evidence="1 2" key="1">
    <citation type="journal article" date="2018" name="Front. Plant Sci.">
        <title>Red Clover (Trifolium pratense) and Zigzag Clover (T. medium) - A Picture of Genomic Similarities and Differences.</title>
        <authorList>
            <person name="Dluhosova J."/>
            <person name="Istvanek J."/>
            <person name="Nedelnik J."/>
            <person name="Repkova J."/>
        </authorList>
    </citation>
    <scope>NUCLEOTIDE SEQUENCE [LARGE SCALE GENOMIC DNA]</scope>
    <source>
        <strain evidence="2">cv. 10/8</strain>
        <tissue evidence="1">Leaf</tissue>
    </source>
</reference>
<name>A0A392SD99_9FABA</name>
<dbReference type="EMBL" id="LXQA010349649">
    <property type="protein sequence ID" value="MCI45855.1"/>
    <property type="molecule type" value="Genomic_DNA"/>
</dbReference>
<organism evidence="1 2">
    <name type="scientific">Trifolium medium</name>
    <dbReference type="NCBI Taxonomy" id="97028"/>
    <lineage>
        <taxon>Eukaryota</taxon>
        <taxon>Viridiplantae</taxon>
        <taxon>Streptophyta</taxon>
        <taxon>Embryophyta</taxon>
        <taxon>Tracheophyta</taxon>
        <taxon>Spermatophyta</taxon>
        <taxon>Magnoliopsida</taxon>
        <taxon>eudicotyledons</taxon>
        <taxon>Gunneridae</taxon>
        <taxon>Pentapetalae</taxon>
        <taxon>rosids</taxon>
        <taxon>fabids</taxon>
        <taxon>Fabales</taxon>
        <taxon>Fabaceae</taxon>
        <taxon>Papilionoideae</taxon>
        <taxon>50 kb inversion clade</taxon>
        <taxon>NPAAA clade</taxon>
        <taxon>Hologalegina</taxon>
        <taxon>IRL clade</taxon>
        <taxon>Trifolieae</taxon>
        <taxon>Trifolium</taxon>
    </lineage>
</organism>
<protein>
    <submittedName>
        <fullName evidence="1">Uncharacterized protein</fullName>
    </submittedName>
</protein>
<dbReference type="AlphaFoldDB" id="A0A392SD99"/>
<keyword evidence="2" id="KW-1185">Reference proteome</keyword>
<evidence type="ECO:0000313" key="2">
    <source>
        <dbReference type="Proteomes" id="UP000265520"/>
    </source>
</evidence>
<accession>A0A392SD99</accession>
<sequence length="61" mass="6961">EFDDEDEARYSLFSNPNPRLRCSFAAKKDHKMVLEVFLIMMVVAVVSDDIDDDDDDEGMGC</sequence>
<proteinExistence type="predicted"/>
<dbReference type="Proteomes" id="UP000265520">
    <property type="component" value="Unassembled WGS sequence"/>
</dbReference>
<evidence type="ECO:0000313" key="1">
    <source>
        <dbReference type="EMBL" id="MCI45855.1"/>
    </source>
</evidence>
<feature type="non-terminal residue" evidence="1">
    <location>
        <position position="1"/>
    </location>
</feature>